<dbReference type="AlphaFoldDB" id="A0A562TPW3"/>
<dbReference type="RefSeq" id="WP_144915883.1">
    <property type="nucleotide sequence ID" value="NZ_VLLI01000015.1"/>
</dbReference>
<protein>
    <recommendedName>
        <fullName evidence="4">DUF1570 domain-containing protein</fullName>
    </recommendedName>
</protein>
<dbReference type="Proteomes" id="UP000317010">
    <property type="component" value="Unassembled WGS sequence"/>
</dbReference>
<name>A0A562TPW3_9SPHI</name>
<evidence type="ECO:0000313" key="3">
    <source>
        <dbReference type="Proteomes" id="UP000317010"/>
    </source>
</evidence>
<evidence type="ECO:0008006" key="4">
    <source>
        <dbReference type="Google" id="ProtNLM"/>
    </source>
</evidence>
<keyword evidence="1" id="KW-0732">Signal</keyword>
<dbReference type="EMBL" id="VLLI01000015">
    <property type="protein sequence ID" value="TWI95552.1"/>
    <property type="molecule type" value="Genomic_DNA"/>
</dbReference>
<gene>
    <name evidence="2" type="ORF">JN11_04291</name>
</gene>
<feature type="chain" id="PRO_5022102899" description="DUF1570 domain-containing protein" evidence="1">
    <location>
        <begin position="21"/>
        <end position="427"/>
    </location>
</feature>
<keyword evidence="3" id="KW-1185">Reference proteome</keyword>
<accession>A0A562TPW3</accession>
<evidence type="ECO:0000256" key="1">
    <source>
        <dbReference type="SAM" id="SignalP"/>
    </source>
</evidence>
<feature type="signal peptide" evidence="1">
    <location>
        <begin position="1"/>
        <end position="20"/>
    </location>
</feature>
<proteinExistence type="predicted"/>
<sequence>MKKLLPLVFCCVAFTCRAQTAETAVKLAASYFKEAETASQGQHVWNKKVYGPMMFVEPRTRITYANIPDSAGILKPDGEIYRGVLPETVMIANTSINWEGKMWSVMLWPLLADRDERVNLMIHESFHRIQAELGLPERSPTVDHLSTFYGRIYFLLELQALKAALLKPVDQRNADLTNALLFRQKRRELFPSTFKNEQILEMSEGLAEYTGVILGRPKDHIRQHLYDQIDTAGNRKSFIRSCAYITGPVYGYLIFEKSPYWTLKVDSNSDFPELISQYYHLKPAKTPDEQTIARLEKKYNGDVIIKSETLKEQKRLQLVNQYVDLFTKEPVLTIKLIKMGISFNPNNLFDLGEYGTVYPTAEIKDTWGELTVSATGMLMKDWQIVYLPMSKAPDINGNTIEGEGWKISLNTGWKFSKIDALHYQLTQ</sequence>
<dbReference type="OrthoDB" id="1299654at2"/>
<organism evidence="2 3">
    <name type="scientific">Mucilaginibacter frigoritolerans</name>
    <dbReference type="NCBI Taxonomy" id="652788"/>
    <lineage>
        <taxon>Bacteria</taxon>
        <taxon>Pseudomonadati</taxon>
        <taxon>Bacteroidota</taxon>
        <taxon>Sphingobacteriia</taxon>
        <taxon>Sphingobacteriales</taxon>
        <taxon>Sphingobacteriaceae</taxon>
        <taxon>Mucilaginibacter</taxon>
    </lineage>
</organism>
<reference evidence="2 3" key="1">
    <citation type="submission" date="2019-07" db="EMBL/GenBank/DDBJ databases">
        <title>Genomic Encyclopedia of Archaeal and Bacterial Type Strains, Phase II (KMG-II): from individual species to whole genera.</title>
        <authorList>
            <person name="Goeker M."/>
        </authorList>
    </citation>
    <scope>NUCLEOTIDE SEQUENCE [LARGE SCALE GENOMIC DNA]</scope>
    <source>
        <strain evidence="2 3">ATCC BAA-1854</strain>
    </source>
</reference>
<comment type="caution">
    <text evidence="2">The sequence shown here is derived from an EMBL/GenBank/DDBJ whole genome shotgun (WGS) entry which is preliminary data.</text>
</comment>
<evidence type="ECO:0000313" key="2">
    <source>
        <dbReference type="EMBL" id="TWI95552.1"/>
    </source>
</evidence>